<dbReference type="Gene3D" id="3.90.420.10">
    <property type="entry name" value="Oxidoreductase, molybdopterin-binding domain"/>
    <property type="match status" value="2"/>
</dbReference>
<organism evidence="4 5">
    <name type="scientific">Candidatus Solincola sediminis</name>
    <dbReference type="NCBI Taxonomy" id="1797199"/>
    <lineage>
        <taxon>Bacteria</taxon>
        <taxon>Bacillati</taxon>
        <taxon>Actinomycetota</taxon>
        <taxon>Candidatus Geothermincolia</taxon>
        <taxon>Candidatus Geothermincolales</taxon>
        <taxon>Candidatus Geothermincolaceae</taxon>
        <taxon>Candidatus Solincola</taxon>
    </lineage>
</organism>
<evidence type="ECO:0000313" key="5">
    <source>
        <dbReference type="Proteomes" id="UP000177876"/>
    </source>
</evidence>
<dbReference type="InterPro" id="IPR000572">
    <property type="entry name" value="OxRdtase_Mopterin-bd_dom"/>
</dbReference>
<feature type="transmembrane region" description="Helical" evidence="2">
    <location>
        <begin position="225"/>
        <end position="247"/>
    </location>
</feature>
<evidence type="ECO:0000313" key="4">
    <source>
        <dbReference type="EMBL" id="OFW56322.1"/>
    </source>
</evidence>
<keyword evidence="2" id="KW-1133">Transmembrane helix</keyword>
<feature type="domain" description="Oxidoreductase molybdopterin-binding" evidence="3">
    <location>
        <begin position="56"/>
        <end position="162"/>
    </location>
</feature>
<dbReference type="Proteomes" id="UP000177876">
    <property type="component" value="Unassembled WGS sequence"/>
</dbReference>
<accession>A0A1F2WHJ3</accession>
<gene>
    <name evidence="4" type="ORF">A2Y75_03740</name>
</gene>
<keyword evidence="2" id="KW-0472">Membrane</keyword>
<dbReference type="Pfam" id="PF00174">
    <property type="entry name" value="Oxidored_molyb"/>
    <property type="match status" value="2"/>
</dbReference>
<evidence type="ECO:0000256" key="2">
    <source>
        <dbReference type="SAM" id="Phobius"/>
    </source>
</evidence>
<feature type="domain" description="Oxidoreductase molybdopterin-binding" evidence="3">
    <location>
        <begin position="283"/>
        <end position="359"/>
    </location>
</feature>
<dbReference type="AlphaFoldDB" id="A0A1F2WHJ3"/>
<dbReference type="STRING" id="1797197.A2Y75_03740"/>
<dbReference type="InterPro" id="IPR036374">
    <property type="entry name" value="OxRdtase_Mopterin-bd_sf"/>
</dbReference>
<evidence type="ECO:0000259" key="3">
    <source>
        <dbReference type="Pfam" id="PF00174"/>
    </source>
</evidence>
<protein>
    <recommendedName>
        <fullName evidence="3">Oxidoreductase molybdopterin-binding domain-containing protein</fullName>
    </recommendedName>
</protein>
<feature type="region of interest" description="Disordered" evidence="1">
    <location>
        <begin position="417"/>
        <end position="448"/>
    </location>
</feature>
<keyword evidence="2" id="KW-0812">Transmembrane</keyword>
<feature type="transmembrane region" description="Helical" evidence="2">
    <location>
        <begin position="199"/>
        <end position="218"/>
    </location>
</feature>
<proteinExistence type="predicted"/>
<sequence length="494" mass="53622">MTRRRSIFRVLAAFFFVLAAASWIAWGLSTESKRVLKYDDILSLPPLQETYHSINNWQTEEDTDFKGVPLYELIEEYGVRDPAAQIKVIAPDGYFWPAVGTTLELGELRKQNRAGLYTMLAYELNSEVLQPEPDGSGPLRFVMPQYEETEVNKPSWVSNVRLIEVGPLAEGFPIPQAGEVPLDEVWMYGNVAPYHTFPIWPAAAATVLATLILLGTLIGRSPRKAASVLAALLITTMSMAVFATSYAHADAGKVFNLDDLKNMPVFSGHYTFLKSQEPFTYYEKDYTGVPLSYLIERAMTLGSDATGVIVRARDGYKVNLSLQQARKTYPGGLKAIVAYAGGGKALDAEEGPLRLIVPQETPGNKDQGGDANTPASERMVCAIEVAPLPQGMSPPGAETIPNGSLAVYGAVSAAIQTEPEPAPSGGGETKPKRATPEPAPSIPSGESPVMTAAGRIELLKDPLWGRVMILAIVLGRPTWSYSMAYLDLPLRTGQ</sequence>
<dbReference type="SUPFAM" id="SSF56524">
    <property type="entry name" value="Oxidoreductase molybdopterin-binding domain"/>
    <property type="match status" value="2"/>
</dbReference>
<name>A0A1F2WHJ3_9ACTN</name>
<evidence type="ECO:0000256" key="1">
    <source>
        <dbReference type="SAM" id="MobiDB-lite"/>
    </source>
</evidence>
<reference evidence="4 5" key="1">
    <citation type="journal article" date="2016" name="Nat. Commun.">
        <title>Thousands of microbial genomes shed light on interconnected biogeochemical processes in an aquifer system.</title>
        <authorList>
            <person name="Anantharaman K."/>
            <person name="Brown C.T."/>
            <person name="Hug L.A."/>
            <person name="Sharon I."/>
            <person name="Castelle C.J."/>
            <person name="Probst A.J."/>
            <person name="Thomas B.C."/>
            <person name="Singh A."/>
            <person name="Wilkins M.J."/>
            <person name="Karaoz U."/>
            <person name="Brodie E.L."/>
            <person name="Williams K.H."/>
            <person name="Hubbard S.S."/>
            <person name="Banfield J.F."/>
        </authorList>
    </citation>
    <scope>NUCLEOTIDE SEQUENCE [LARGE SCALE GENOMIC DNA]</scope>
</reference>
<dbReference type="EMBL" id="MELK01000047">
    <property type="protein sequence ID" value="OFW56322.1"/>
    <property type="molecule type" value="Genomic_DNA"/>
</dbReference>
<comment type="caution">
    <text evidence="4">The sequence shown here is derived from an EMBL/GenBank/DDBJ whole genome shotgun (WGS) entry which is preliminary data.</text>
</comment>